<dbReference type="NCBIfam" id="TIGR00005">
    <property type="entry name" value="rluA_subfam"/>
    <property type="match status" value="1"/>
</dbReference>
<dbReference type="EC" id="5.4.99.-" evidence="4"/>
<accession>A0A948TK62</accession>
<organism evidence="6 7">
    <name type="scientific">Candidatus Paralactobacillus gallistercoris</name>
    <dbReference type="NCBI Taxonomy" id="2838724"/>
    <lineage>
        <taxon>Bacteria</taxon>
        <taxon>Bacillati</taxon>
        <taxon>Bacillota</taxon>
        <taxon>Bacilli</taxon>
        <taxon>Lactobacillales</taxon>
        <taxon>Lactobacillaceae</taxon>
        <taxon>Lactobacillus</taxon>
    </lineage>
</organism>
<feature type="active site" evidence="3">
    <location>
        <position position="132"/>
    </location>
</feature>
<protein>
    <recommendedName>
        <fullName evidence="4">Pseudouridine synthase</fullName>
        <ecNumber evidence="4">5.4.99.-</ecNumber>
    </recommendedName>
</protein>
<dbReference type="InterPro" id="IPR020103">
    <property type="entry name" value="PsdUridine_synth_cat_dom_sf"/>
</dbReference>
<evidence type="ECO:0000313" key="7">
    <source>
        <dbReference type="Proteomes" id="UP000777303"/>
    </source>
</evidence>
<comment type="similarity">
    <text evidence="2 4">Belongs to the pseudouridine synthase RluA family.</text>
</comment>
<evidence type="ECO:0000256" key="2">
    <source>
        <dbReference type="ARBA" id="ARBA00010876"/>
    </source>
</evidence>
<dbReference type="Proteomes" id="UP000777303">
    <property type="component" value="Unassembled WGS sequence"/>
</dbReference>
<dbReference type="SUPFAM" id="SSF55120">
    <property type="entry name" value="Pseudouridine synthase"/>
    <property type="match status" value="1"/>
</dbReference>
<evidence type="ECO:0000256" key="4">
    <source>
        <dbReference type="RuleBase" id="RU362028"/>
    </source>
</evidence>
<dbReference type="GO" id="GO:0009982">
    <property type="term" value="F:pseudouridine synthase activity"/>
    <property type="evidence" value="ECO:0007669"/>
    <property type="project" value="InterPro"/>
</dbReference>
<dbReference type="Gene3D" id="3.30.2350.10">
    <property type="entry name" value="Pseudouridine synthase"/>
    <property type="match status" value="1"/>
</dbReference>
<comment type="caution">
    <text evidence="6">The sequence shown here is derived from an EMBL/GenBank/DDBJ whole genome shotgun (WGS) entry which is preliminary data.</text>
</comment>
<comment type="catalytic activity">
    <reaction evidence="1 4">
        <text>a uridine in RNA = a pseudouridine in RNA</text>
        <dbReference type="Rhea" id="RHEA:48348"/>
        <dbReference type="Rhea" id="RHEA-COMP:12068"/>
        <dbReference type="Rhea" id="RHEA-COMP:12069"/>
        <dbReference type="ChEBI" id="CHEBI:65314"/>
        <dbReference type="ChEBI" id="CHEBI:65315"/>
    </reaction>
</comment>
<reference evidence="6" key="2">
    <citation type="submission" date="2021-04" db="EMBL/GenBank/DDBJ databases">
        <authorList>
            <person name="Gilroy R."/>
        </authorList>
    </citation>
    <scope>NUCLEOTIDE SEQUENCE</scope>
    <source>
        <strain evidence="6">F6-6636</strain>
    </source>
</reference>
<dbReference type="GO" id="GO:0000455">
    <property type="term" value="P:enzyme-directed rRNA pseudouridine synthesis"/>
    <property type="evidence" value="ECO:0007669"/>
    <property type="project" value="TreeGrafter"/>
</dbReference>
<dbReference type="PANTHER" id="PTHR21600:SF35">
    <property type="entry name" value="PSEUDOURIDINE SYNTHASE"/>
    <property type="match status" value="1"/>
</dbReference>
<feature type="domain" description="Pseudouridine synthase RsuA/RluA-like" evidence="5">
    <location>
        <begin position="86"/>
        <end position="234"/>
    </location>
</feature>
<dbReference type="PANTHER" id="PTHR21600">
    <property type="entry name" value="MITOCHONDRIAL RNA PSEUDOURIDINE SYNTHASE"/>
    <property type="match status" value="1"/>
</dbReference>
<comment type="function">
    <text evidence="4">Responsible for synthesis of pseudouridine from uracil.</text>
</comment>
<reference evidence="6" key="1">
    <citation type="journal article" date="2021" name="PeerJ">
        <title>Extensive microbial diversity within the chicken gut microbiome revealed by metagenomics and culture.</title>
        <authorList>
            <person name="Gilroy R."/>
            <person name="Ravi A."/>
            <person name="Getino M."/>
            <person name="Pursley I."/>
            <person name="Horton D.L."/>
            <person name="Alikhan N.F."/>
            <person name="Baker D."/>
            <person name="Gharbi K."/>
            <person name="Hall N."/>
            <person name="Watson M."/>
            <person name="Adriaenssens E.M."/>
            <person name="Foster-Nyarko E."/>
            <person name="Jarju S."/>
            <person name="Secka A."/>
            <person name="Antonio M."/>
            <person name="Oren A."/>
            <person name="Chaudhuri R.R."/>
            <person name="La Ragione R."/>
            <person name="Hildebrand F."/>
            <person name="Pallen M.J."/>
        </authorList>
    </citation>
    <scope>NUCLEOTIDE SEQUENCE</scope>
    <source>
        <strain evidence="6">F6-6636</strain>
    </source>
</reference>
<evidence type="ECO:0000256" key="1">
    <source>
        <dbReference type="ARBA" id="ARBA00000073"/>
    </source>
</evidence>
<gene>
    <name evidence="6" type="ORF">H9901_05565</name>
</gene>
<dbReference type="InterPro" id="IPR006145">
    <property type="entry name" value="PsdUridine_synth_RsuA/RluA"/>
</dbReference>
<dbReference type="EMBL" id="JAHLFS010000064">
    <property type="protein sequence ID" value="MBU3852148.1"/>
    <property type="molecule type" value="Genomic_DNA"/>
</dbReference>
<dbReference type="GO" id="GO:0140098">
    <property type="term" value="F:catalytic activity, acting on RNA"/>
    <property type="evidence" value="ECO:0007669"/>
    <property type="project" value="UniProtKB-ARBA"/>
</dbReference>
<name>A0A948TK62_9LACO</name>
<evidence type="ECO:0000256" key="3">
    <source>
        <dbReference type="PIRSR" id="PIRSR606225-1"/>
    </source>
</evidence>
<evidence type="ECO:0000313" key="6">
    <source>
        <dbReference type="EMBL" id="MBU3852148.1"/>
    </source>
</evidence>
<dbReference type="CDD" id="cd02869">
    <property type="entry name" value="PseudoU_synth_RluA_like"/>
    <property type="match status" value="1"/>
</dbReference>
<dbReference type="InterPro" id="IPR050188">
    <property type="entry name" value="RluA_PseudoU_synthase"/>
</dbReference>
<dbReference type="InterPro" id="IPR006225">
    <property type="entry name" value="PsdUridine_synth_RluC/D"/>
</dbReference>
<dbReference type="GO" id="GO:0003723">
    <property type="term" value="F:RNA binding"/>
    <property type="evidence" value="ECO:0007669"/>
    <property type="project" value="InterPro"/>
</dbReference>
<dbReference type="AlphaFoldDB" id="A0A948TK62"/>
<proteinExistence type="inferred from homology"/>
<keyword evidence="4" id="KW-0413">Isomerase</keyword>
<evidence type="ECO:0000259" key="5">
    <source>
        <dbReference type="Pfam" id="PF00849"/>
    </source>
</evidence>
<dbReference type="InterPro" id="IPR006224">
    <property type="entry name" value="PsdUridine_synth_RluA-like_CS"/>
</dbReference>
<dbReference type="Pfam" id="PF00849">
    <property type="entry name" value="PseudoU_synth_2"/>
    <property type="match status" value="1"/>
</dbReference>
<dbReference type="PROSITE" id="PS01129">
    <property type="entry name" value="PSI_RLU"/>
    <property type="match status" value="1"/>
</dbReference>
<sequence length="295" mass="33201">MQVTWKNEHNENITLKQFLRRHHVSQRMFKQLKYHGQLLINKQPALPADVVTQADQVTITLPDESEQQPLVADPTPLSLLYEDDYWLVVNKPAGISSVPGPSNRTTTLANRIKAHLQQEQAHAVAHLVTRLDYDTSGIVLAAKNRLAHSLIQPQIEHHLFDKEYLAVVSGQLTDDTGLIDAPIGRLDDGPRRGVTANGQSAQTKYQVLQRFAQATLVKVQLITGRTHQIRVHFAYLGHPLLGDQLYGGPLQLGIKRQALHAWQLTFTDPITLVKRTFEAPLPTDMQTLLMQLKKQ</sequence>